<protein>
    <submittedName>
        <fullName evidence="3">Alpha/beta hydrolase</fullName>
    </submittedName>
</protein>
<sequence length="356" mass="38555">MTHGWQQDVLGPDWVARTLDLPDGDTATLVRKAGAPLPDGAAPAGARPASAAPTPGQAPATRSPTSPATGAVPAEGERRRRAVLYVHGFVDYFFQTHLADAFEEHGYTFYAIDLRGYGRSLAHWAEAGKDPNMVTDLSLHAQDLDAAAAVVRDEGHDELVVLGHSTGGLIASLWTNARPGKVTALVLNSPWFDLNSSWFDRVVSTRVIDVVGRFAPRLVVGSLDEAYGRALHTGTGGEWTYELGWKPHEGFPVRAGWLREIRRGHAQVARGLHVQCPVLVLTSTRSGPNKGHHPEILTTDSVLDVQHIKDRAPRLGDDVTLVEIEGGAHDLVLSPEPARSAFLDEVFTWLDERLPG</sequence>
<evidence type="ECO:0000256" key="1">
    <source>
        <dbReference type="SAM" id="MobiDB-lite"/>
    </source>
</evidence>
<dbReference type="InterPro" id="IPR022742">
    <property type="entry name" value="Hydrolase_4"/>
</dbReference>
<feature type="domain" description="Serine aminopeptidase S33" evidence="2">
    <location>
        <begin position="79"/>
        <end position="332"/>
    </location>
</feature>
<gene>
    <name evidence="3" type="ORF">H9623_16240</name>
</gene>
<keyword evidence="4" id="KW-1185">Reference proteome</keyword>
<dbReference type="Proteomes" id="UP000822993">
    <property type="component" value="Unassembled WGS sequence"/>
</dbReference>
<dbReference type="InterPro" id="IPR051044">
    <property type="entry name" value="MAG_DAG_Lipase"/>
</dbReference>
<dbReference type="EMBL" id="JACSPN010000026">
    <property type="protein sequence ID" value="MBE7701843.1"/>
    <property type="molecule type" value="Genomic_DNA"/>
</dbReference>
<evidence type="ECO:0000259" key="2">
    <source>
        <dbReference type="Pfam" id="PF12146"/>
    </source>
</evidence>
<evidence type="ECO:0000313" key="4">
    <source>
        <dbReference type="Proteomes" id="UP000822993"/>
    </source>
</evidence>
<evidence type="ECO:0000313" key="3">
    <source>
        <dbReference type="EMBL" id="MBE7701843.1"/>
    </source>
</evidence>
<feature type="compositionally biased region" description="Low complexity" evidence="1">
    <location>
        <begin position="33"/>
        <end position="55"/>
    </location>
</feature>
<dbReference type="AlphaFoldDB" id="A0A9D5YZK5"/>
<dbReference type="Gene3D" id="3.40.50.1820">
    <property type="entry name" value="alpha/beta hydrolase"/>
    <property type="match status" value="1"/>
</dbReference>
<reference evidence="3 4" key="1">
    <citation type="submission" date="2020-08" db="EMBL/GenBank/DDBJ databases">
        <title>A Genomic Blueprint of the Chicken Gut Microbiome.</title>
        <authorList>
            <person name="Gilroy R."/>
            <person name="Ravi A."/>
            <person name="Getino M."/>
            <person name="Pursley I."/>
            <person name="Horton D.L."/>
            <person name="Alikhan N.-F."/>
            <person name="Baker D."/>
            <person name="Gharbi K."/>
            <person name="Hall N."/>
            <person name="Watson M."/>
            <person name="Adriaenssens E.M."/>
            <person name="Foster-Nyarko E."/>
            <person name="Jarju S."/>
            <person name="Secka A."/>
            <person name="Antonio M."/>
            <person name="Oren A."/>
            <person name="Chaudhuri R."/>
            <person name="La Ragione R.M."/>
            <person name="Hildebrand F."/>
            <person name="Pallen M.J."/>
        </authorList>
    </citation>
    <scope>NUCLEOTIDE SEQUENCE [LARGE SCALE GENOMIC DNA]</scope>
    <source>
        <strain evidence="3 4">Sa1BUA8</strain>
    </source>
</reference>
<accession>A0A9D5YZK5</accession>
<name>A0A9D5YZK5_9CELL</name>
<dbReference type="SUPFAM" id="SSF53474">
    <property type="entry name" value="alpha/beta-Hydrolases"/>
    <property type="match status" value="1"/>
</dbReference>
<proteinExistence type="predicted"/>
<dbReference type="RefSeq" id="WP_193721060.1">
    <property type="nucleotide sequence ID" value="NZ_JACSPN010000026.1"/>
</dbReference>
<organism evidence="3 4">
    <name type="scientific">Oerskovia douganii</name>
    <dbReference type="NCBI Taxonomy" id="2762210"/>
    <lineage>
        <taxon>Bacteria</taxon>
        <taxon>Bacillati</taxon>
        <taxon>Actinomycetota</taxon>
        <taxon>Actinomycetes</taxon>
        <taxon>Micrococcales</taxon>
        <taxon>Cellulomonadaceae</taxon>
        <taxon>Oerskovia</taxon>
    </lineage>
</organism>
<dbReference type="Pfam" id="PF12146">
    <property type="entry name" value="Hydrolase_4"/>
    <property type="match status" value="1"/>
</dbReference>
<feature type="region of interest" description="Disordered" evidence="1">
    <location>
        <begin position="30"/>
        <end position="75"/>
    </location>
</feature>
<comment type="caution">
    <text evidence="3">The sequence shown here is derived from an EMBL/GenBank/DDBJ whole genome shotgun (WGS) entry which is preliminary data.</text>
</comment>
<keyword evidence="3" id="KW-0378">Hydrolase</keyword>
<dbReference type="GO" id="GO:0016787">
    <property type="term" value="F:hydrolase activity"/>
    <property type="evidence" value="ECO:0007669"/>
    <property type="project" value="UniProtKB-KW"/>
</dbReference>
<dbReference type="PANTHER" id="PTHR11614">
    <property type="entry name" value="PHOSPHOLIPASE-RELATED"/>
    <property type="match status" value="1"/>
</dbReference>
<dbReference type="InterPro" id="IPR029058">
    <property type="entry name" value="AB_hydrolase_fold"/>
</dbReference>